<keyword evidence="3" id="KW-1185">Reference proteome</keyword>
<accession>A0ABS3EVV3</accession>
<organism evidence="2 3">
    <name type="scientific">[Muricauda] lutisoli</name>
    <dbReference type="NCBI Taxonomy" id="2816035"/>
    <lineage>
        <taxon>Bacteria</taxon>
        <taxon>Pseudomonadati</taxon>
        <taxon>Bacteroidota</taxon>
        <taxon>Flavobacteriia</taxon>
        <taxon>Flavobacteriales</taxon>
        <taxon>Flavobacteriaceae</taxon>
        <taxon>Allomuricauda</taxon>
    </lineage>
</organism>
<dbReference type="EMBL" id="JAFLND010000001">
    <property type="protein sequence ID" value="MBO0330376.1"/>
    <property type="molecule type" value="Genomic_DNA"/>
</dbReference>
<dbReference type="Proteomes" id="UP000664163">
    <property type="component" value="Unassembled WGS sequence"/>
</dbReference>
<dbReference type="InterPro" id="IPR005532">
    <property type="entry name" value="SUMF_dom"/>
</dbReference>
<dbReference type="PANTHER" id="PTHR23150:SF19">
    <property type="entry name" value="FORMYLGLYCINE-GENERATING ENZYME"/>
    <property type="match status" value="1"/>
</dbReference>
<reference evidence="2 3" key="1">
    <citation type="submission" date="2021-03" db="EMBL/GenBank/DDBJ databases">
        <title>Muricauda sp. CAU 1631 isolated from Incheon.</title>
        <authorList>
            <person name="Kim W."/>
        </authorList>
    </citation>
    <scope>NUCLEOTIDE SEQUENCE [LARGE SCALE GENOMIC DNA]</scope>
    <source>
        <strain evidence="2 3">CAU 1631</strain>
    </source>
</reference>
<dbReference type="RefSeq" id="WP_207070772.1">
    <property type="nucleotide sequence ID" value="NZ_JAFLND010000001.1"/>
</dbReference>
<evidence type="ECO:0000313" key="3">
    <source>
        <dbReference type="Proteomes" id="UP000664163"/>
    </source>
</evidence>
<evidence type="ECO:0000313" key="2">
    <source>
        <dbReference type="EMBL" id="MBO0330376.1"/>
    </source>
</evidence>
<dbReference type="Gene3D" id="3.90.1580.10">
    <property type="entry name" value="paralog of FGE (formylglycine-generating enzyme)"/>
    <property type="match status" value="1"/>
</dbReference>
<proteinExistence type="predicted"/>
<name>A0ABS3EVV3_9FLAO</name>
<dbReference type="InterPro" id="IPR051043">
    <property type="entry name" value="Sulfatase_Mod_Factor_Kinase"/>
</dbReference>
<dbReference type="SUPFAM" id="SSF56436">
    <property type="entry name" value="C-type lectin-like"/>
    <property type="match status" value="1"/>
</dbReference>
<gene>
    <name evidence="2" type="ORF">J0X13_07425</name>
</gene>
<protein>
    <submittedName>
        <fullName evidence="2">SUMF1/EgtB/PvdO family nonheme iron enzyme</fullName>
    </submittedName>
</protein>
<comment type="caution">
    <text evidence="2">The sequence shown here is derived from an EMBL/GenBank/DDBJ whole genome shotgun (WGS) entry which is preliminary data.</text>
</comment>
<dbReference type="PANTHER" id="PTHR23150">
    <property type="entry name" value="SULFATASE MODIFYING FACTOR 1, 2"/>
    <property type="match status" value="1"/>
</dbReference>
<dbReference type="InterPro" id="IPR016187">
    <property type="entry name" value="CTDL_fold"/>
</dbReference>
<dbReference type="InterPro" id="IPR042095">
    <property type="entry name" value="SUMF_sf"/>
</dbReference>
<feature type="domain" description="Sulfatase-modifying factor enzyme-like" evidence="1">
    <location>
        <begin position="44"/>
        <end position="278"/>
    </location>
</feature>
<sequence length="324" mass="37289">MITVKLHIKYIKAICLAFGGVAITFGQQTSDYTEHLPGTDASIEMISIPSGTFHMGSEEGEPWRNIDEGPVREIEVEEFWMSKVEITWELYNLFIERAIDDLKNETKGSEVQLDTDAISGATTPYVDMSLGMGRDANYPAVNITQRAASTFCEWLSSITGHYYRLPTEAEWEYAARAGTEQSYYFGDDPSNLEDYAWFKDNSEGTYHQVGTKKPNPWGLYDIYGNVAEWTLDQYHENGYENAQLPFEPVITEYPVVIRGGSFRDDAKQLRSASRLASDPIWKQRDPQFPRSKWWFTDAAFVGFRIVRPFTPPKKNQYYKYWVKE</sequence>
<evidence type="ECO:0000259" key="1">
    <source>
        <dbReference type="Pfam" id="PF03781"/>
    </source>
</evidence>
<dbReference type="Pfam" id="PF03781">
    <property type="entry name" value="FGE-sulfatase"/>
    <property type="match status" value="1"/>
</dbReference>